<evidence type="ECO:0000259" key="2">
    <source>
        <dbReference type="SMART" id="SM00850"/>
    </source>
</evidence>
<name>A0A420ARV1_SPHD1</name>
<feature type="transmembrane region" description="Helical" evidence="1">
    <location>
        <begin position="46"/>
        <end position="67"/>
    </location>
</feature>
<keyword evidence="1" id="KW-0812">Transmembrane</keyword>
<dbReference type="GO" id="GO:0003677">
    <property type="term" value="F:DNA binding"/>
    <property type="evidence" value="ECO:0007669"/>
    <property type="project" value="UniProtKB-KW"/>
</dbReference>
<accession>A0A420ARV1</accession>
<dbReference type="EMBL" id="RAPY01000004">
    <property type="protein sequence ID" value="RKE47155.1"/>
    <property type="molecule type" value="Genomic_DNA"/>
</dbReference>
<comment type="caution">
    <text evidence="3">The sequence shown here is derived from an EMBL/GenBank/DDBJ whole genome shotgun (WGS) entry which is preliminary data.</text>
</comment>
<reference evidence="3 4" key="1">
    <citation type="submission" date="2018-09" db="EMBL/GenBank/DDBJ databases">
        <title>Genomic Encyclopedia of Type Strains, Phase III (KMG-III): the genomes of soil and plant-associated and newly described type strains.</title>
        <authorList>
            <person name="Whitman W."/>
        </authorList>
    </citation>
    <scope>NUCLEOTIDE SEQUENCE [LARGE SCALE GENOMIC DNA]</scope>
    <source>
        <strain evidence="3 4">CECT 7938</strain>
    </source>
</reference>
<evidence type="ECO:0000313" key="4">
    <source>
        <dbReference type="Proteomes" id="UP000286246"/>
    </source>
</evidence>
<evidence type="ECO:0000256" key="1">
    <source>
        <dbReference type="SAM" id="Phobius"/>
    </source>
</evidence>
<dbReference type="RefSeq" id="WP_120260970.1">
    <property type="nucleotide sequence ID" value="NZ_RAPY01000004.1"/>
</dbReference>
<dbReference type="AlphaFoldDB" id="A0A420ARV1"/>
<dbReference type="SMART" id="SM00850">
    <property type="entry name" value="LytTR"/>
    <property type="match status" value="1"/>
</dbReference>
<feature type="transmembrane region" description="Helical" evidence="1">
    <location>
        <begin position="12"/>
        <end position="34"/>
    </location>
</feature>
<feature type="transmembrane region" description="Helical" evidence="1">
    <location>
        <begin position="87"/>
        <end position="110"/>
    </location>
</feature>
<keyword evidence="1" id="KW-1133">Transmembrane helix</keyword>
<dbReference type="Gene3D" id="2.40.50.1020">
    <property type="entry name" value="LytTr DNA-binding domain"/>
    <property type="match status" value="1"/>
</dbReference>
<protein>
    <submittedName>
        <fullName evidence="3">LytTr DNA-binding domain-containing protein</fullName>
    </submittedName>
</protein>
<keyword evidence="1" id="KW-0472">Membrane</keyword>
<gene>
    <name evidence="3" type="ORF">DFQ12_4317</name>
</gene>
<sequence>MINSSIDNNKPVYNDIFIRIIFSLFAAHFIIVYGDSADISTIIRHFNYYNALVASFIIAFLVLYYLWLITRYLDKKLDWFQKTKSRILAQLLLGFFPPALIAAGLAAIYFRMYGYTISETGYFSADFPVILLFIFMANLYYFIYYIVFHFWPAKHPKQHTEPARIVVVNEPEIAVADEPVLRVVEPTEKEWREIYIVNTATKSIPVKATDIAYFYRTNGCNFLRTFVGDDYPISEGLKDIEAQFSSEIFFRINRQVIVNIEACSFFSNGDREGTVVIDLSPPLIVDKEAKNKAVATVSEDRIKSFKAWLSR</sequence>
<dbReference type="Pfam" id="PF04397">
    <property type="entry name" value="LytTR"/>
    <property type="match status" value="1"/>
</dbReference>
<evidence type="ECO:0000313" key="3">
    <source>
        <dbReference type="EMBL" id="RKE47155.1"/>
    </source>
</evidence>
<feature type="transmembrane region" description="Helical" evidence="1">
    <location>
        <begin position="130"/>
        <end position="151"/>
    </location>
</feature>
<keyword evidence="3" id="KW-0238">DNA-binding</keyword>
<organism evidence="3 4">
    <name type="scientific">Sphingobacterium detergens</name>
    <dbReference type="NCBI Taxonomy" id="1145106"/>
    <lineage>
        <taxon>Bacteria</taxon>
        <taxon>Pseudomonadati</taxon>
        <taxon>Bacteroidota</taxon>
        <taxon>Sphingobacteriia</taxon>
        <taxon>Sphingobacteriales</taxon>
        <taxon>Sphingobacteriaceae</taxon>
        <taxon>Sphingobacterium</taxon>
    </lineage>
</organism>
<feature type="domain" description="HTH LytTR-type" evidence="2">
    <location>
        <begin position="201"/>
        <end position="310"/>
    </location>
</feature>
<keyword evidence="4" id="KW-1185">Reference proteome</keyword>
<proteinExistence type="predicted"/>
<dbReference type="Proteomes" id="UP000286246">
    <property type="component" value="Unassembled WGS sequence"/>
</dbReference>
<dbReference type="InterPro" id="IPR007492">
    <property type="entry name" value="LytTR_DNA-bd_dom"/>
</dbReference>